<feature type="region of interest" description="Disordered" evidence="1">
    <location>
        <begin position="149"/>
        <end position="204"/>
    </location>
</feature>
<evidence type="ECO:0000256" key="1">
    <source>
        <dbReference type="SAM" id="MobiDB-lite"/>
    </source>
</evidence>
<dbReference type="AlphaFoldDB" id="A0A5C3QS22"/>
<feature type="compositionally biased region" description="Polar residues" evidence="1">
    <location>
        <begin position="150"/>
        <end position="178"/>
    </location>
</feature>
<protein>
    <submittedName>
        <fullName evidence="2">Uncharacterized protein</fullName>
    </submittedName>
</protein>
<keyword evidence="3" id="KW-1185">Reference proteome</keyword>
<gene>
    <name evidence="2" type="ORF">BDV98DRAFT_331329</name>
</gene>
<dbReference type="EMBL" id="ML178818">
    <property type="protein sequence ID" value="TFL04786.1"/>
    <property type="molecule type" value="Genomic_DNA"/>
</dbReference>
<dbReference type="OrthoDB" id="2149224at2759"/>
<dbReference type="STRING" id="1884261.A0A5C3QS22"/>
<feature type="compositionally biased region" description="Basic and acidic residues" evidence="1">
    <location>
        <begin position="20"/>
        <end position="30"/>
    </location>
</feature>
<evidence type="ECO:0000313" key="3">
    <source>
        <dbReference type="Proteomes" id="UP000305067"/>
    </source>
</evidence>
<feature type="compositionally biased region" description="Polar residues" evidence="1">
    <location>
        <begin position="48"/>
        <end position="70"/>
    </location>
</feature>
<name>A0A5C3QS22_9AGAR</name>
<reference evidence="2 3" key="1">
    <citation type="journal article" date="2019" name="Nat. Ecol. Evol.">
        <title>Megaphylogeny resolves global patterns of mushroom evolution.</title>
        <authorList>
            <person name="Varga T."/>
            <person name="Krizsan K."/>
            <person name="Foldi C."/>
            <person name="Dima B."/>
            <person name="Sanchez-Garcia M."/>
            <person name="Sanchez-Ramirez S."/>
            <person name="Szollosi G.J."/>
            <person name="Szarkandi J.G."/>
            <person name="Papp V."/>
            <person name="Albert L."/>
            <person name="Andreopoulos W."/>
            <person name="Angelini C."/>
            <person name="Antonin V."/>
            <person name="Barry K.W."/>
            <person name="Bougher N.L."/>
            <person name="Buchanan P."/>
            <person name="Buyck B."/>
            <person name="Bense V."/>
            <person name="Catcheside P."/>
            <person name="Chovatia M."/>
            <person name="Cooper J."/>
            <person name="Damon W."/>
            <person name="Desjardin D."/>
            <person name="Finy P."/>
            <person name="Geml J."/>
            <person name="Haridas S."/>
            <person name="Hughes K."/>
            <person name="Justo A."/>
            <person name="Karasinski D."/>
            <person name="Kautmanova I."/>
            <person name="Kiss B."/>
            <person name="Kocsube S."/>
            <person name="Kotiranta H."/>
            <person name="LaButti K.M."/>
            <person name="Lechner B.E."/>
            <person name="Liimatainen K."/>
            <person name="Lipzen A."/>
            <person name="Lukacs Z."/>
            <person name="Mihaltcheva S."/>
            <person name="Morgado L.N."/>
            <person name="Niskanen T."/>
            <person name="Noordeloos M.E."/>
            <person name="Ohm R.A."/>
            <person name="Ortiz-Santana B."/>
            <person name="Ovrebo C."/>
            <person name="Racz N."/>
            <person name="Riley R."/>
            <person name="Savchenko A."/>
            <person name="Shiryaev A."/>
            <person name="Soop K."/>
            <person name="Spirin V."/>
            <person name="Szebenyi C."/>
            <person name="Tomsovsky M."/>
            <person name="Tulloss R.E."/>
            <person name="Uehling J."/>
            <person name="Grigoriev I.V."/>
            <person name="Vagvolgyi C."/>
            <person name="Papp T."/>
            <person name="Martin F.M."/>
            <person name="Miettinen O."/>
            <person name="Hibbett D.S."/>
            <person name="Nagy L.G."/>
        </authorList>
    </citation>
    <scope>NUCLEOTIDE SEQUENCE [LARGE SCALE GENOMIC DNA]</scope>
    <source>
        <strain evidence="2 3">CBS 309.79</strain>
    </source>
</reference>
<feature type="region of interest" description="Disordered" evidence="1">
    <location>
        <begin position="1"/>
        <end position="71"/>
    </location>
</feature>
<sequence length="204" mass="22908">MSPANQTIVPRSPPSSNGHLDADTVRHRVDSSPMSTRSRRSHRHMDSFNTTPRGTRSRSQMSMGKRSTTPAMEYLRWNPESPSKSYEYVQDNNDDDLDFELHGEDAEESFEGLANVRACCDGRHTVGGHHHHHHPVAGDAPQENLRPQFEGTSRPVSPSAWSFRSRAGSSHSRDTPSMFSWGRAEGKLRFGSKRSTKTMPVHDD</sequence>
<evidence type="ECO:0000313" key="2">
    <source>
        <dbReference type="EMBL" id="TFL04786.1"/>
    </source>
</evidence>
<accession>A0A5C3QS22</accession>
<proteinExistence type="predicted"/>
<feature type="compositionally biased region" description="Polar residues" evidence="1">
    <location>
        <begin position="1"/>
        <end position="18"/>
    </location>
</feature>
<organism evidence="2 3">
    <name type="scientific">Pterulicium gracile</name>
    <dbReference type="NCBI Taxonomy" id="1884261"/>
    <lineage>
        <taxon>Eukaryota</taxon>
        <taxon>Fungi</taxon>
        <taxon>Dikarya</taxon>
        <taxon>Basidiomycota</taxon>
        <taxon>Agaricomycotina</taxon>
        <taxon>Agaricomycetes</taxon>
        <taxon>Agaricomycetidae</taxon>
        <taxon>Agaricales</taxon>
        <taxon>Pleurotineae</taxon>
        <taxon>Pterulaceae</taxon>
        <taxon>Pterulicium</taxon>
    </lineage>
</organism>
<dbReference type="Proteomes" id="UP000305067">
    <property type="component" value="Unassembled WGS sequence"/>
</dbReference>